<feature type="region of interest" description="Disordered" evidence="1">
    <location>
        <begin position="355"/>
        <end position="381"/>
    </location>
</feature>
<reference evidence="3 4" key="1">
    <citation type="submission" date="2021-11" db="EMBL/GenBank/DDBJ databases">
        <authorList>
            <person name="Huq M.A."/>
        </authorList>
    </citation>
    <scope>NUCLEOTIDE SEQUENCE [LARGE SCALE GENOMIC DNA]</scope>
    <source>
        <strain evidence="3 4">MAHUQ-52</strain>
    </source>
</reference>
<gene>
    <name evidence="3" type="ORF">LMJ30_17115</name>
</gene>
<name>A0ABS8IY90_9BURK</name>
<evidence type="ECO:0000313" key="3">
    <source>
        <dbReference type="EMBL" id="MCC6072658.1"/>
    </source>
</evidence>
<keyword evidence="4" id="KW-1185">Reference proteome</keyword>
<dbReference type="Pfam" id="PF00132">
    <property type="entry name" value="Hexapep"/>
    <property type="match status" value="1"/>
</dbReference>
<evidence type="ECO:0000313" key="4">
    <source>
        <dbReference type="Proteomes" id="UP001198701"/>
    </source>
</evidence>
<feature type="domain" description="Nucleotidyl transferase" evidence="2">
    <location>
        <begin position="2"/>
        <end position="248"/>
    </location>
</feature>
<sequence length="381" mass="42599">MKAMILAAGKGTRVRPLTYDLPKPMIPLLGKPVMAYLVEHLAKHGVTEIMVNVSYLHDKIEEYFGEGHQFGVQIGYSFEGYTNDDGEVVPQPIGSAGGMKKIQEFGGFFDETTIVLCGDALIDLDLKSALFEHRRKGALASVITREVPWDKVSSYGVVVTDKEGRITQFQEKPSKEQALSNFISTGIYIFEPEVIDLIPSGQSFDIGSELFPLMAERGLPFYAQKRPFNWLDIGSVADYWEVLQDVLKGEVAHMDVPGIQVEDGVWVGLNTSIDWNGTVIKGPVYIGSGCLIESGVTIIGPTWIGHGSHICEGAEITRSVLFEYTRVLHDVTLHEMIVFKDYSVDRQGEMKHSTEYSSEEWVNARDRRQHRRTEGDMIYAK</sequence>
<accession>A0ABS8IY90</accession>
<evidence type="ECO:0000259" key="2">
    <source>
        <dbReference type="Pfam" id="PF00483"/>
    </source>
</evidence>
<dbReference type="Pfam" id="PF00483">
    <property type="entry name" value="NTP_transferase"/>
    <property type="match status" value="1"/>
</dbReference>
<dbReference type="CDD" id="cd04181">
    <property type="entry name" value="NTP_transferase"/>
    <property type="match status" value="1"/>
</dbReference>
<proteinExistence type="predicted"/>
<dbReference type="InterPro" id="IPR011004">
    <property type="entry name" value="Trimer_LpxA-like_sf"/>
</dbReference>
<dbReference type="SUPFAM" id="SSF51161">
    <property type="entry name" value="Trimeric LpxA-like enzymes"/>
    <property type="match status" value="1"/>
</dbReference>
<protein>
    <submittedName>
        <fullName evidence="3">NDP-sugar synthase</fullName>
    </submittedName>
</protein>
<dbReference type="SUPFAM" id="SSF53448">
    <property type="entry name" value="Nucleotide-diphospho-sugar transferases"/>
    <property type="match status" value="1"/>
</dbReference>
<comment type="caution">
    <text evidence="3">The sequence shown here is derived from an EMBL/GenBank/DDBJ whole genome shotgun (WGS) entry which is preliminary data.</text>
</comment>
<dbReference type="RefSeq" id="WP_229433643.1">
    <property type="nucleotide sequence ID" value="NZ_JAJHPV010000020.1"/>
</dbReference>
<dbReference type="InterPro" id="IPR005835">
    <property type="entry name" value="NTP_transferase_dom"/>
</dbReference>
<evidence type="ECO:0000256" key="1">
    <source>
        <dbReference type="SAM" id="MobiDB-lite"/>
    </source>
</evidence>
<dbReference type="Gene3D" id="3.90.550.10">
    <property type="entry name" value="Spore Coat Polysaccharide Biosynthesis Protein SpsA, Chain A"/>
    <property type="match status" value="1"/>
</dbReference>
<dbReference type="InterPro" id="IPR029044">
    <property type="entry name" value="Nucleotide-diphossugar_trans"/>
</dbReference>
<dbReference type="Gene3D" id="2.160.10.10">
    <property type="entry name" value="Hexapeptide repeat proteins"/>
    <property type="match status" value="1"/>
</dbReference>
<dbReference type="InterPro" id="IPR001451">
    <property type="entry name" value="Hexapep"/>
</dbReference>
<dbReference type="Proteomes" id="UP001198701">
    <property type="component" value="Unassembled WGS sequence"/>
</dbReference>
<dbReference type="PANTHER" id="PTHR22572">
    <property type="entry name" value="SUGAR-1-PHOSPHATE GUANYL TRANSFERASE"/>
    <property type="match status" value="1"/>
</dbReference>
<dbReference type="InterPro" id="IPR050486">
    <property type="entry name" value="Mannose-1P_guanyltransferase"/>
</dbReference>
<dbReference type="EMBL" id="JAJHPV010000020">
    <property type="protein sequence ID" value="MCC6072658.1"/>
    <property type="molecule type" value="Genomic_DNA"/>
</dbReference>
<organism evidence="3 4">
    <name type="scientific">Massilia agrisoli</name>
    <dbReference type="NCBI Taxonomy" id="2892444"/>
    <lineage>
        <taxon>Bacteria</taxon>
        <taxon>Pseudomonadati</taxon>
        <taxon>Pseudomonadota</taxon>
        <taxon>Betaproteobacteria</taxon>
        <taxon>Burkholderiales</taxon>
        <taxon>Oxalobacteraceae</taxon>
        <taxon>Telluria group</taxon>
        <taxon>Massilia</taxon>
    </lineage>
</organism>